<protein>
    <recommendedName>
        <fullName evidence="4">Lipoprotein</fullName>
    </recommendedName>
</protein>
<dbReference type="EMBL" id="UGTM01000001">
    <property type="protein sequence ID" value="SUB87618.1"/>
    <property type="molecule type" value="Genomic_DNA"/>
</dbReference>
<evidence type="ECO:0000256" key="1">
    <source>
        <dbReference type="SAM" id="SignalP"/>
    </source>
</evidence>
<evidence type="ECO:0008006" key="4">
    <source>
        <dbReference type="Google" id="ProtNLM"/>
    </source>
</evidence>
<feature type="chain" id="PRO_5016755884" description="Lipoprotein" evidence="1">
    <location>
        <begin position="22"/>
        <end position="241"/>
    </location>
</feature>
<keyword evidence="1" id="KW-0732">Signal</keyword>
<dbReference type="Gene3D" id="2.40.128.20">
    <property type="match status" value="1"/>
</dbReference>
<dbReference type="Proteomes" id="UP000255469">
    <property type="component" value="Unassembled WGS sequence"/>
</dbReference>
<evidence type="ECO:0000313" key="3">
    <source>
        <dbReference type="Proteomes" id="UP000255469"/>
    </source>
</evidence>
<evidence type="ECO:0000313" key="2">
    <source>
        <dbReference type="EMBL" id="SUB87618.1"/>
    </source>
</evidence>
<reference evidence="2 3" key="1">
    <citation type="submission" date="2018-06" db="EMBL/GenBank/DDBJ databases">
        <authorList>
            <consortium name="Pathogen Informatics"/>
            <person name="Doyle S."/>
        </authorList>
    </citation>
    <scope>NUCLEOTIDE SEQUENCE [LARGE SCALE GENOMIC DNA]</scope>
    <source>
        <strain evidence="2 3">NCTC13067</strain>
    </source>
</reference>
<organism evidence="2 3">
    <name type="scientific">Prevotella denticola</name>
    <dbReference type="NCBI Taxonomy" id="28129"/>
    <lineage>
        <taxon>Bacteria</taxon>
        <taxon>Pseudomonadati</taxon>
        <taxon>Bacteroidota</taxon>
        <taxon>Bacteroidia</taxon>
        <taxon>Bacteroidales</taxon>
        <taxon>Prevotellaceae</taxon>
        <taxon>Prevotella</taxon>
    </lineage>
</organism>
<dbReference type="InterPro" id="IPR012674">
    <property type="entry name" value="Calycin"/>
</dbReference>
<feature type="signal peptide" evidence="1">
    <location>
        <begin position="1"/>
        <end position="21"/>
    </location>
</feature>
<name>A0A379E4G7_9BACT</name>
<dbReference type="AlphaFoldDB" id="A0A379E4G7"/>
<proteinExistence type="predicted"/>
<accession>A0A379E4G7</accession>
<dbReference type="RefSeq" id="WP_025067941.1">
    <property type="nucleotide sequence ID" value="NZ_CAUVPN010000031.1"/>
</dbReference>
<sequence length="241" mass="26802">MKKVIFITLCLLGLIRMTTTACPPENGNQQDIPPSALQAKLAGTYVPIFSEQGINAPKWDQLWISETAKYTGIEHAPAVVEKLKNSMAGTVIGQEAIAKFGDHPNSDMDFSGPYQFDCGFKQGVAKLIISGRNIKGLDGQGNVLFSHNYSEYDYDKGLDTHKFKSDDGNKDEFTYFFFRPDTPEETCHLEFRYGSDPKALTGLRTGRYAYWMAAAVREGNDADCEGAIRLFVKENLSGEKE</sequence>
<gene>
    <name evidence="2" type="ORF">NCTC13067_01294</name>
</gene>